<dbReference type="EC" id="3.6.3.34" evidence="6"/>
<organism evidence="6 7">
    <name type="scientific">Serratia plymuthica</name>
    <dbReference type="NCBI Taxonomy" id="82996"/>
    <lineage>
        <taxon>Bacteria</taxon>
        <taxon>Pseudomonadati</taxon>
        <taxon>Pseudomonadota</taxon>
        <taxon>Gammaproteobacteria</taxon>
        <taxon>Enterobacterales</taxon>
        <taxon>Yersiniaceae</taxon>
        <taxon>Serratia</taxon>
    </lineage>
</organism>
<dbReference type="Gene3D" id="3.40.50.300">
    <property type="entry name" value="P-loop containing nucleotide triphosphate hydrolases"/>
    <property type="match status" value="1"/>
</dbReference>
<dbReference type="CDD" id="cd03235">
    <property type="entry name" value="ABC_Metallic_Cations"/>
    <property type="match status" value="1"/>
</dbReference>
<evidence type="ECO:0000256" key="2">
    <source>
        <dbReference type="ARBA" id="ARBA00022448"/>
    </source>
</evidence>
<dbReference type="GO" id="GO:0005524">
    <property type="term" value="F:ATP binding"/>
    <property type="evidence" value="ECO:0007669"/>
    <property type="project" value="UniProtKB-KW"/>
</dbReference>
<dbReference type="EMBL" id="LS483469">
    <property type="protein sequence ID" value="SQI33109.1"/>
    <property type="molecule type" value="Genomic_DNA"/>
</dbReference>
<dbReference type="PROSITE" id="PS50893">
    <property type="entry name" value="ABC_TRANSPORTER_2"/>
    <property type="match status" value="1"/>
</dbReference>
<dbReference type="PROSITE" id="PS00211">
    <property type="entry name" value="ABC_TRANSPORTER_1"/>
    <property type="match status" value="1"/>
</dbReference>
<evidence type="ECO:0000256" key="1">
    <source>
        <dbReference type="ARBA" id="ARBA00005417"/>
    </source>
</evidence>
<dbReference type="PANTHER" id="PTHR42734:SF5">
    <property type="entry name" value="IRON TRANSPORT SYSTEM ATP-BINDING PROTEIN HI_0361-RELATED"/>
    <property type="match status" value="1"/>
</dbReference>
<dbReference type="GO" id="GO:0016887">
    <property type="term" value="F:ATP hydrolysis activity"/>
    <property type="evidence" value="ECO:0007669"/>
    <property type="project" value="InterPro"/>
</dbReference>
<keyword evidence="3" id="KW-0547">Nucleotide-binding</keyword>
<dbReference type="PANTHER" id="PTHR42734">
    <property type="entry name" value="METAL TRANSPORT SYSTEM ATP-BINDING PROTEIN TM_0124-RELATED"/>
    <property type="match status" value="1"/>
</dbReference>
<keyword evidence="4 6" id="KW-0067">ATP-binding</keyword>
<accession>A0A2X4U3B0</accession>
<dbReference type="InterPro" id="IPR017871">
    <property type="entry name" value="ABC_transporter-like_CS"/>
</dbReference>
<feature type="domain" description="ABC transporter" evidence="5">
    <location>
        <begin position="41"/>
        <end position="269"/>
    </location>
</feature>
<evidence type="ECO:0000313" key="6">
    <source>
        <dbReference type="EMBL" id="SQI33109.1"/>
    </source>
</evidence>
<dbReference type="SUPFAM" id="SSF52540">
    <property type="entry name" value="P-loop containing nucleoside triphosphate hydrolases"/>
    <property type="match status" value="1"/>
</dbReference>
<evidence type="ECO:0000256" key="3">
    <source>
        <dbReference type="ARBA" id="ARBA00022741"/>
    </source>
</evidence>
<comment type="similarity">
    <text evidence="1">Belongs to the ABC transporter superfamily.</text>
</comment>
<gene>
    <name evidence="6" type="primary">fhuC_1</name>
    <name evidence="6" type="ORF">NCTC12961_01337</name>
</gene>
<protein>
    <submittedName>
        <fullName evidence="6">Iron(3+)-hydroxamate import ATP-binding protein FhuC</fullName>
        <ecNumber evidence="6">3.6.3.34</ecNumber>
    </submittedName>
</protein>
<dbReference type="InterPro" id="IPR050153">
    <property type="entry name" value="Metal_Ion_Import_ABC"/>
</dbReference>
<dbReference type="STRING" id="82996.ADP72_05770"/>
<dbReference type="AlphaFoldDB" id="A0A2X4U3B0"/>
<name>A0A2X4U3B0_SERPL</name>
<dbReference type="Pfam" id="PF00005">
    <property type="entry name" value="ABC_tran"/>
    <property type="match status" value="1"/>
</dbReference>
<keyword evidence="2" id="KW-0813">Transport</keyword>
<proteinExistence type="inferred from homology"/>
<dbReference type="InterPro" id="IPR003439">
    <property type="entry name" value="ABC_transporter-like_ATP-bd"/>
</dbReference>
<dbReference type="Proteomes" id="UP000248897">
    <property type="component" value="Chromosome 1"/>
</dbReference>
<evidence type="ECO:0000259" key="5">
    <source>
        <dbReference type="PROSITE" id="PS50893"/>
    </source>
</evidence>
<sequence>MTLSRHCIPCSPHRRITLRHCGSIVGPVVAGHSLGGIAAMITLQQAVVGYGGTPLFPPLSGHFAAGSLTAVVGVNGAGKSTLLKTLAGLLPLQSGSLLFSGNKLPRMAYLPQQAELDRQFPILVSDLVAMGSWPQCGMFRGLNKRAGLQIVEALDAVGMASMARSPVGELSGGQLQRVLFARLLVQQAPLILLDEPFTGIDSATTQLLLQVIAQLHQQGRTVIAVLHDMSMVANHFPQALLLTPQCCHWGDADRVLEHIPALNVACRPQCLRAVAP</sequence>
<dbReference type="InterPro" id="IPR003593">
    <property type="entry name" value="AAA+_ATPase"/>
</dbReference>
<evidence type="ECO:0000313" key="7">
    <source>
        <dbReference type="Proteomes" id="UP000248897"/>
    </source>
</evidence>
<evidence type="ECO:0000256" key="4">
    <source>
        <dbReference type="ARBA" id="ARBA00022840"/>
    </source>
</evidence>
<reference evidence="6 7" key="1">
    <citation type="submission" date="2018-06" db="EMBL/GenBank/DDBJ databases">
        <authorList>
            <consortium name="Pathogen Informatics"/>
            <person name="Doyle S."/>
        </authorList>
    </citation>
    <scope>NUCLEOTIDE SEQUENCE [LARGE SCALE GENOMIC DNA]</scope>
    <source>
        <strain evidence="6 7">NCTC12961</strain>
    </source>
</reference>
<dbReference type="InterPro" id="IPR027417">
    <property type="entry name" value="P-loop_NTPase"/>
</dbReference>
<keyword evidence="6" id="KW-0378">Hydrolase</keyword>
<dbReference type="SMART" id="SM00382">
    <property type="entry name" value="AAA"/>
    <property type="match status" value="1"/>
</dbReference>